<dbReference type="PANTHER" id="PTHR43182">
    <property type="entry name" value="COBALT-PRECORRIN-6B C(15)-METHYLTRANSFERASE (DECARBOXYLATING)"/>
    <property type="match status" value="1"/>
</dbReference>
<dbReference type="AlphaFoldDB" id="A0A1M5TVY3"/>
<dbReference type="UniPathway" id="UPA00148"/>
<keyword evidence="2" id="KW-0169">Cobalamin biosynthesis</keyword>
<dbReference type="GO" id="GO:0008276">
    <property type="term" value="F:protein methyltransferase activity"/>
    <property type="evidence" value="ECO:0007669"/>
    <property type="project" value="InterPro"/>
</dbReference>
<keyword evidence="4 7" id="KW-0808">Transferase</keyword>
<proteinExistence type="predicted"/>
<dbReference type="InterPro" id="IPR050714">
    <property type="entry name" value="Cobalamin_biosynth_MTase"/>
</dbReference>
<sequence>MKYIKDEEFLRGDCPMTKEEIRILSISKMELEENHKVLDVGAGTGSVSIQAAKICTEGKVIAIEKDEEALKTIYLNKEKFNANNLEVIEGSGGAVLATLEDTFDSIFIGGSSGELEEIIKLCHDKLNNNGTMVLNFITLNNVHTAMETLKSLGYKIQCTQVSISKTRGQSYMLIALNPIFIVCGKKTIEED</sequence>
<reference evidence="7 8" key="1">
    <citation type="submission" date="2016-11" db="EMBL/GenBank/DDBJ databases">
        <authorList>
            <person name="Jaros S."/>
            <person name="Januszkiewicz K."/>
            <person name="Wedrychowicz H."/>
        </authorList>
    </citation>
    <scope>NUCLEOTIDE SEQUENCE [LARGE SCALE GENOMIC DNA]</scope>
    <source>
        <strain evidence="7 8">DSM 3089</strain>
    </source>
</reference>
<dbReference type="STRING" id="1121306.SAMN02745196_00740"/>
<keyword evidence="8" id="KW-1185">Reference proteome</keyword>
<dbReference type="PANTHER" id="PTHR43182:SF1">
    <property type="entry name" value="COBALT-PRECORRIN-7 C(5)-METHYLTRANSFERASE"/>
    <property type="match status" value="1"/>
</dbReference>
<evidence type="ECO:0000256" key="4">
    <source>
        <dbReference type="ARBA" id="ARBA00022679"/>
    </source>
</evidence>
<accession>A0A1M5TVY3</accession>
<dbReference type="Gene3D" id="3.40.50.150">
    <property type="entry name" value="Vaccinia Virus protein VP39"/>
    <property type="match status" value="1"/>
</dbReference>
<feature type="domain" description="Methyltransferase" evidence="6">
    <location>
        <begin position="32"/>
        <end position="138"/>
    </location>
</feature>
<dbReference type="NCBIfam" id="TIGR02469">
    <property type="entry name" value="CbiT"/>
    <property type="match status" value="1"/>
</dbReference>
<dbReference type="SUPFAM" id="SSF53335">
    <property type="entry name" value="S-adenosyl-L-methionine-dependent methyltransferases"/>
    <property type="match status" value="1"/>
</dbReference>
<evidence type="ECO:0000259" key="6">
    <source>
        <dbReference type="Pfam" id="PF13847"/>
    </source>
</evidence>
<evidence type="ECO:0000256" key="5">
    <source>
        <dbReference type="ARBA" id="ARBA00022691"/>
    </source>
</evidence>
<dbReference type="Proteomes" id="UP000184526">
    <property type="component" value="Unassembled WGS sequence"/>
</dbReference>
<dbReference type="GO" id="GO:0000179">
    <property type="term" value="F:rRNA (adenine-N6,N6-)-dimethyltransferase activity"/>
    <property type="evidence" value="ECO:0007669"/>
    <property type="project" value="InterPro"/>
</dbReference>
<keyword evidence="5" id="KW-0949">S-adenosyl-L-methionine</keyword>
<organism evidence="7 8">
    <name type="scientific">Clostridium collagenovorans DSM 3089</name>
    <dbReference type="NCBI Taxonomy" id="1121306"/>
    <lineage>
        <taxon>Bacteria</taxon>
        <taxon>Bacillati</taxon>
        <taxon>Bacillota</taxon>
        <taxon>Clostridia</taxon>
        <taxon>Eubacteriales</taxon>
        <taxon>Clostridiaceae</taxon>
        <taxon>Clostridium</taxon>
    </lineage>
</organism>
<evidence type="ECO:0000256" key="1">
    <source>
        <dbReference type="ARBA" id="ARBA00004953"/>
    </source>
</evidence>
<dbReference type="InterPro" id="IPR029063">
    <property type="entry name" value="SAM-dependent_MTases_sf"/>
</dbReference>
<dbReference type="InterPro" id="IPR020596">
    <property type="entry name" value="rRNA_Ade_Mease_Trfase_CS"/>
</dbReference>
<dbReference type="CDD" id="cd02440">
    <property type="entry name" value="AdoMet_MTases"/>
    <property type="match status" value="1"/>
</dbReference>
<dbReference type="GO" id="GO:0009236">
    <property type="term" value="P:cobalamin biosynthetic process"/>
    <property type="evidence" value="ECO:0007669"/>
    <property type="project" value="UniProtKB-UniPathway"/>
</dbReference>
<dbReference type="RefSeq" id="WP_072830156.1">
    <property type="nucleotide sequence ID" value="NZ_FQXP01000003.1"/>
</dbReference>
<evidence type="ECO:0000256" key="3">
    <source>
        <dbReference type="ARBA" id="ARBA00022603"/>
    </source>
</evidence>
<protein>
    <submittedName>
        <fullName evidence="7">Cobalt-precorrin 7 C15-methyltransferase</fullName>
    </submittedName>
</protein>
<evidence type="ECO:0000313" key="7">
    <source>
        <dbReference type="EMBL" id="SHH54952.1"/>
    </source>
</evidence>
<evidence type="ECO:0000256" key="2">
    <source>
        <dbReference type="ARBA" id="ARBA00022573"/>
    </source>
</evidence>
<name>A0A1M5TVY3_9CLOT</name>
<dbReference type="OrthoDB" id="9780707at2"/>
<gene>
    <name evidence="7" type="ORF">SAMN02745196_00740</name>
</gene>
<dbReference type="PROSITE" id="PS01131">
    <property type="entry name" value="RRNA_A_DIMETH"/>
    <property type="match status" value="1"/>
</dbReference>
<dbReference type="InterPro" id="IPR014008">
    <property type="entry name" value="Cbl_synth_MTase_CbiT"/>
</dbReference>
<evidence type="ECO:0000313" key="8">
    <source>
        <dbReference type="Proteomes" id="UP000184526"/>
    </source>
</evidence>
<dbReference type="EMBL" id="FQXP01000003">
    <property type="protein sequence ID" value="SHH54952.1"/>
    <property type="molecule type" value="Genomic_DNA"/>
</dbReference>
<keyword evidence="3 7" id="KW-0489">Methyltransferase</keyword>
<dbReference type="InterPro" id="IPR025714">
    <property type="entry name" value="Methyltranfer_dom"/>
</dbReference>
<comment type="pathway">
    <text evidence="1">Cofactor biosynthesis; adenosylcobalamin biosynthesis.</text>
</comment>
<dbReference type="Pfam" id="PF13847">
    <property type="entry name" value="Methyltransf_31"/>
    <property type="match status" value="1"/>
</dbReference>